<organism evidence="2 3">
    <name type="scientific">Rhododendron williamsianum</name>
    <dbReference type="NCBI Taxonomy" id="262921"/>
    <lineage>
        <taxon>Eukaryota</taxon>
        <taxon>Viridiplantae</taxon>
        <taxon>Streptophyta</taxon>
        <taxon>Embryophyta</taxon>
        <taxon>Tracheophyta</taxon>
        <taxon>Spermatophyta</taxon>
        <taxon>Magnoliopsida</taxon>
        <taxon>eudicotyledons</taxon>
        <taxon>Gunneridae</taxon>
        <taxon>Pentapetalae</taxon>
        <taxon>asterids</taxon>
        <taxon>Ericales</taxon>
        <taxon>Ericaceae</taxon>
        <taxon>Ericoideae</taxon>
        <taxon>Rhodoreae</taxon>
        <taxon>Rhododendron</taxon>
    </lineage>
</organism>
<name>A0A6A4M5A0_9ERIC</name>
<dbReference type="Pfam" id="PF12796">
    <property type="entry name" value="Ank_2"/>
    <property type="match status" value="2"/>
</dbReference>
<reference evidence="2 3" key="1">
    <citation type="journal article" date="2019" name="Genome Biol. Evol.">
        <title>The Rhododendron genome and chromosomal organization provide insight into shared whole-genome duplications across the heath family (Ericaceae).</title>
        <authorList>
            <person name="Soza V.L."/>
            <person name="Lindsley D."/>
            <person name="Waalkes A."/>
            <person name="Ramage E."/>
            <person name="Patwardhan R.P."/>
            <person name="Burton J.N."/>
            <person name="Adey A."/>
            <person name="Kumar A."/>
            <person name="Qiu R."/>
            <person name="Shendure J."/>
            <person name="Hall B."/>
        </authorList>
    </citation>
    <scope>NUCLEOTIDE SEQUENCE [LARGE SCALE GENOMIC DNA]</scope>
    <source>
        <strain evidence="2">RSF 1966-606</strain>
    </source>
</reference>
<gene>
    <name evidence="2" type="ORF">C3L33_02333</name>
</gene>
<evidence type="ECO:0000313" key="2">
    <source>
        <dbReference type="EMBL" id="KAE9465755.1"/>
    </source>
</evidence>
<dbReference type="PANTHER" id="PTHR24121:SF21">
    <property type="entry name" value="ANKYRIN REPEAT FAMILY PROTEIN"/>
    <property type="match status" value="1"/>
</dbReference>
<dbReference type="SUPFAM" id="SSF48403">
    <property type="entry name" value="Ankyrin repeat"/>
    <property type="match status" value="1"/>
</dbReference>
<keyword evidence="1" id="KW-0040">ANK repeat</keyword>
<keyword evidence="3" id="KW-1185">Reference proteome</keyword>
<sequence length="423" mass="47272">MGSSSNVNGTSSPREKYPYPTEYFNVLDFVSKLSSDGNYQNWKKLMKDFIDRRGLIGFIKDAAEEESNRDDYMAWKRSDNLVHGWILETLSEETRARVLPFKMLPFKTARKMWKELKRIFDVTRSVLPEQALQKAAINGNWNKAMAIIEHDPDAVRCPITFYLETALHLSITSSSLGRDRFVRELLDKMTPQDVKDLVDLRGCTALHYAAEVDNREGAKLLVGKNPDLPNVGVNKSGDTTDRDHYAAEVGNKGGAKKKVSRNVDLPNVLARKSAGSAEVDYKGGGGAKLLVSRNSDDPPNVLVGKSGDTPDDLHYAADVDHEEGEKTRLVSKSLDVPNAIEVKYGDTPLHYAARYGHTNMVRYLMSVTRVEDMVDDKGASLLLVLTQVVGLPRLIYGVSNGFEAYVMTMFHFSSGWYFDGLFT</sequence>
<dbReference type="EMBL" id="QEFC01000232">
    <property type="protein sequence ID" value="KAE9465755.1"/>
    <property type="molecule type" value="Genomic_DNA"/>
</dbReference>
<dbReference type="OrthoDB" id="1925304at2759"/>
<dbReference type="SMART" id="SM00248">
    <property type="entry name" value="ANK"/>
    <property type="match status" value="3"/>
</dbReference>
<proteinExistence type="predicted"/>
<dbReference type="InterPro" id="IPR002110">
    <property type="entry name" value="Ankyrin_rpt"/>
</dbReference>
<protein>
    <submittedName>
        <fullName evidence="2">Uncharacterized protein</fullName>
    </submittedName>
</protein>
<dbReference type="PROSITE" id="PS50297">
    <property type="entry name" value="ANK_REP_REGION"/>
    <property type="match status" value="1"/>
</dbReference>
<evidence type="ECO:0000313" key="3">
    <source>
        <dbReference type="Proteomes" id="UP000428333"/>
    </source>
</evidence>
<dbReference type="PANTHER" id="PTHR24121">
    <property type="entry name" value="NO MECHANORECEPTOR POTENTIAL C, ISOFORM D-RELATED"/>
    <property type="match status" value="1"/>
</dbReference>
<comment type="caution">
    <text evidence="2">The sequence shown here is derived from an EMBL/GenBank/DDBJ whole genome shotgun (WGS) entry which is preliminary data.</text>
</comment>
<dbReference type="AlphaFoldDB" id="A0A6A4M5A0"/>
<dbReference type="Proteomes" id="UP000428333">
    <property type="component" value="Linkage Group LG02"/>
</dbReference>
<accession>A0A6A4M5A0</accession>
<feature type="non-terminal residue" evidence="2">
    <location>
        <position position="1"/>
    </location>
</feature>
<dbReference type="PROSITE" id="PS50088">
    <property type="entry name" value="ANK_REPEAT"/>
    <property type="match status" value="1"/>
</dbReference>
<evidence type="ECO:0000256" key="1">
    <source>
        <dbReference type="PROSITE-ProRule" id="PRU00023"/>
    </source>
</evidence>
<feature type="repeat" description="ANK" evidence="1">
    <location>
        <begin position="344"/>
        <end position="376"/>
    </location>
</feature>
<dbReference type="InterPro" id="IPR036770">
    <property type="entry name" value="Ankyrin_rpt-contain_sf"/>
</dbReference>
<dbReference type="Gene3D" id="1.25.40.20">
    <property type="entry name" value="Ankyrin repeat-containing domain"/>
    <property type="match status" value="2"/>
</dbReference>